<name>A0A0M9BLB5_9BACL</name>
<dbReference type="GO" id="GO:0046933">
    <property type="term" value="F:proton-transporting ATP synthase activity, rotational mechanism"/>
    <property type="evidence" value="ECO:0007669"/>
    <property type="project" value="UniProtKB-UniRule"/>
</dbReference>
<dbReference type="GO" id="GO:0005886">
    <property type="term" value="C:plasma membrane"/>
    <property type="evidence" value="ECO:0007669"/>
    <property type="project" value="UniProtKB-SubCell"/>
</dbReference>
<dbReference type="OrthoDB" id="9802471at2"/>
<comment type="subcellular location">
    <subcellularLocation>
        <location evidence="7">Cell membrane</location>
        <topology evidence="7">Peripheral membrane protein</topology>
    </subcellularLocation>
    <subcellularLocation>
        <location evidence="1">Membrane</location>
    </subcellularLocation>
</comment>
<sequence length="182" mass="20237">MSRDTIVAKRYAKALFEVALQQQQVLEVEQELRVVVSALTGDADIEKFIVSPNISDEAKQNVLHSSLDGKVSEPVLRTVLLLIERGRVELLEALLNDYLKIQGESLGIADARVYSTYALNDEEKEAVAREFGGRVNKKIRIENIVDPTLLGGLKVAIGDTIYDGSLAGKLERLEQSFNRRVQ</sequence>
<evidence type="ECO:0000256" key="2">
    <source>
        <dbReference type="ARBA" id="ARBA00022448"/>
    </source>
</evidence>
<evidence type="ECO:0000256" key="6">
    <source>
        <dbReference type="ARBA" id="ARBA00023310"/>
    </source>
</evidence>
<keyword evidence="3 7" id="KW-0375">Hydrogen ion transport</keyword>
<evidence type="ECO:0000256" key="7">
    <source>
        <dbReference type="HAMAP-Rule" id="MF_01416"/>
    </source>
</evidence>
<dbReference type="SUPFAM" id="SSF47928">
    <property type="entry name" value="N-terminal domain of the delta subunit of the F1F0-ATP synthase"/>
    <property type="match status" value="1"/>
</dbReference>
<dbReference type="PATRIC" id="fig|1705561.3.peg.4648"/>
<comment type="function">
    <text evidence="7">F(1)F(0) ATP synthase produces ATP from ADP in the presence of a proton or sodium gradient. F-type ATPases consist of two structural domains, F(1) containing the extramembraneous catalytic core and F(0) containing the membrane proton channel, linked together by a central stalk and a peripheral stalk. During catalysis, ATP synthesis in the catalytic domain of F(1) is coupled via a rotary mechanism of the central stalk subunits to proton translocation.</text>
</comment>
<keyword evidence="7" id="KW-1003">Cell membrane</keyword>
<evidence type="ECO:0000256" key="5">
    <source>
        <dbReference type="ARBA" id="ARBA00023136"/>
    </source>
</evidence>
<evidence type="ECO:0000256" key="3">
    <source>
        <dbReference type="ARBA" id="ARBA00022781"/>
    </source>
</evidence>
<proteinExistence type="inferred from homology"/>
<dbReference type="NCBIfam" id="NF004403">
    <property type="entry name" value="PRK05758.2-4"/>
    <property type="match status" value="1"/>
</dbReference>
<dbReference type="Pfam" id="PF00213">
    <property type="entry name" value="OSCP"/>
    <property type="match status" value="1"/>
</dbReference>
<reference evidence="8 9" key="1">
    <citation type="submission" date="2015-08" db="EMBL/GenBank/DDBJ databases">
        <title>Draft genome sequence of cellulolytic and xylanolytic Paenibacillus sp. A59, isolated from a decaying forest soil from Patagonia, Argentina.</title>
        <authorList>
            <person name="Ghio S."/>
            <person name="Caceres A.M."/>
            <person name="Talia P."/>
            <person name="Grasso D."/>
            <person name="Campos E."/>
        </authorList>
    </citation>
    <scope>NUCLEOTIDE SEQUENCE [LARGE SCALE GENOMIC DNA]</scope>
    <source>
        <strain evidence="8 9">A59</strain>
    </source>
</reference>
<comment type="similarity">
    <text evidence="7">Belongs to the ATPase delta chain family.</text>
</comment>
<dbReference type="HAMAP" id="MF_01416">
    <property type="entry name" value="ATP_synth_delta_bact"/>
    <property type="match status" value="1"/>
</dbReference>
<dbReference type="NCBIfam" id="TIGR01145">
    <property type="entry name" value="ATP_synt_delta"/>
    <property type="match status" value="1"/>
</dbReference>
<keyword evidence="6 7" id="KW-0066">ATP synthesis</keyword>
<dbReference type="Gene3D" id="1.10.520.20">
    <property type="entry name" value="N-terminal domain of the delta subunit of the F1F0-ATP synthase"/>
    <property type="match status" value="1"/>
</dbReference>
<dbReference type="EMBL" id="LITU01000070">
    <property type="protein sequence ID" value="KOY14660.1"/>
    <property type="molecule type" value="Genomic_DNA"/>
</dbReference>
<dbReference type="RefSeq" id="WP_053782846.1">
    <property type="nucleotide sequence ID" value="NZ_LITU01000070.1"/>
</dbReference>
<accession>A0A0M9BLB5</accession>
<evidence type="ECO:0000256" key="4">
    <source>
        <dbReference type="ARBA" id="ARBA00023065"/>
    </source>
</evidence>
<keyword evidence="2 7" id="KW-0813">Transport</keyword>
<keyword evidence="7" id="KW-0139">CF(1)</keyword>
<organism evidence="8 9">
    <name type="scientific">Paenibacillus xylanivorans</name>
    <dbReference type="NCBI Taxonomy" id="1705561"/>
    <lineage>
        <taxon>Bacteria</taxon>
        <taxon>Bacillati</taxon>
        <taxon>Bacillota</taxon>
        <taxon>Bacilli</taxon>
        <taxon>Bacillales</taxon>
        <taxon>Paenibacillaceae</taxon>
        <taxon>Paenibacillus</taxon>
    </lineage>
</organism>
<keyword evidence="9" id="KW-1185">Reference proteome</keyword>
<protein>
    <recommendedName>
        <fullName evidence="7">ATP synthase subunit delta</fullName>
    </recommendedName>
    <alternativeName>
        <fullName evidence="7">ATP synthase F(1) sector subunit delta</fullName>
    </alternativeName>
    <alternativeName>
        <fullName evidence="7">F-type ATPase subunit delta</fullName>
        <shortName evidence="7">F-ATPase subunit delta</shortName>
    </alternativeName>
</protein>
<dbReference type="PRINTS" id="PR00125">
    <property type="entry name" value="ATPASEDELTA"/>
</dbReference>
<evidence type="ECO:0000313" key="9">
    <source>
        <dbReference type="Proteomes" id="UP000037688"/>
    </source>
</evidence>
<evidence type="ECO:0000256" key="1">
    <source>
        <dbReference type="ARBA" id="ARBA00004370"/>
    </source>
</evidence>
<dbReference type="Proteomes" id="UP000037688">
    <property type="component" value="Unassembled WGS sequence"/>
</dbReference>
<dbReference type="AlphaFoldDB" id="A0A0M9BLB5"/>
<evidence type="ECO:0000313" key="8">
    <source>
        <dbReference type="EMBL" id="KOY14660.1"/>
    </source>
</evidence>
<keyword evidence="4 7" id="KW-0406">Ion transport</keyword>
<dbReference type="InterPro" id="IPR000711">
    <property type="entry name" value="ATPase_OSCP/dsu"/>
</dbReference>
<gene>
    <name evidence="7" type="primary">atpH</name>
    <name evidence="8" type="ORF">AMS66_22245</name>
</gene>
<comment type="function">
    <text evidence="7">This protein is part of the stalk that links CF(0) to CF(1). It either transmits conformational changes from CF(0) to CF(1) or is implicated in proton conduction.</text>
</comment>
<comment type="caution">
    <text evidence="8">The sequence shown here is derived from an EMBL/GenBank/DDBJ whole genome shotgun (WGS) entry which is preliminary data.</text>
</comment>
<dbReference type="PANTHER" id="PTHR11910">
    <property type="entry name" value="ATP SYNTHASE DELTA CHAIN"/>
    <property type="match status" value="1"/>
</dbReference>
<dbReference type="InterPro" id="IPR026015">
    <property type="entry name" value="ATP_synth_OSCP/delta_N_sf"/>
</dbReference>
<keyword evidence="5 7" id="KW-0472">Membrane</keyword>
<dbReference type="GO" id="GO:0045259">
    <property type="term" value="C:proton-transporting ATP synthase complex"/>
    <property type="evidence" value="ECO:0007669"/>
    <property type="project" value="UniProtKB-KW"/>
</dbReference>